<evidence type="ECO:0000313" key="9">
    <source>
        <dbReference type="Proteomes" id="UP000012019"/>
    </source>
</evidence>
<accession>M7P171</accession>
<dbReference type="NCBIfam" id="TIGR00937">
    <property type="entry name" value="2A51"/>
    <property type="match status" value="1"/>
</dbReference>
<dbReference type="PANTHER" id="PTHR33567">
    <property type="entry name" value="CHROMATE ION TRANSPORTER (EUROFUNG)"/>
    <property type="match status" value="1"/>
</dbReference>
<comment type="caution">
    <text evidence="8">The sequence shown here is derived from an EMBL/GenBank/DDBJ whole genome shotgun (WGS) entry which is preliminary data.</text>
</comment>
<dbReference type="Proteomes" id="UP000012019">
    <property type="component" value="Unassembled WGS sequence"/>
</dbReference>
<evidence type="ECO:0000256" key="7">
    <source>
        <dbReference type="SAM" id="Phobius"/>
    </source>
</evidence>
<feature type="transmembrane region" description="Helical" evidence="7">
    <location>
        <begin position="291"/>
        <end position="312"/>
    </location>
</feature>
<reference evidence="8 9" key="1">
    <citation type="journal article" date="2013" name="Genome Announc.">
        <title>Draft Genome Sequence of Methylophaga lonarensis MPLT, a Haloalkaliphilic (Non-Methane-Utilizing) Methylotroph.</title>
        <authorList>
            <person name="Shetty S.A."/>
            <person name="Marathe N.P."/>
            <person name="Munot H."/>
            <person name="Antony C.P."/>
            <person name="Dhotre D.P."/>
            <person name="Murrell J.C."/>
            <person name="Shouche Y.S."/>
        </authorList>
    </citation>
    <scope>NUCLEOTIDE SEQUENCE [LARGE SCALE GENOMIC DNA]</scope>
    <source>
        <strain evidence="8 9">MPL</strain>
    </source>
</reference>
<keyword evidence="3" id="KW-1003">Cell membrane</keyword>
<evidence type="ECO:0000256" key="1">
    <source>
        <dbReference type="ARBA" id="ARBA00004651"/>
    </source>
</evidence>
<dbReference type="InterPro" id="IPR003370">
    <property type="entry name" value="Chromate_transpt"/>
</dbReference>
<dbReference type="GO" id="GO:0015109">
    <property type="term" value="F:chromate transmembrane transporter activity"/>
    <property type="evidence" value="ECO:0007669"/>
    <property type="project" value="InterPro"/>
</dbReference>
<feature type="transmembrane region" description="Helical" evidence="7">
    <location>
        <begin position="350"/>
        <end position="368"/>
    </location>
</feature>
<comment type="subcellular location">
    <subcellularLocation>
        <location evidence="1">Cell membrane</location>
        <topology evidence="1">Multi-pass membrane protein</topology>
    </subcellularLocation>
</comment>
<evidence type="ECO:0000256" key="2">
    <source>
        <dbReference type="ARBA" id="ARBA00005262"/>
    </source>
</evidence>
<feature type="transmembrane region" description="Helical" evidence="7">
    <location>
        <begin position="375"/>
        <end position="392"/>
    </location>
</feature>
<feature type="transmembrane region" description="Helical" evidence="7">
    <location>
        <begin position="141"/>
        <end position="173"/>
    </location>
</feature>
<dbReference type="InterPro" id="IPR014047">
    <property type="entry name" value="Chr_Tranpt_l_chain"/>
</dbReference>
<feature type="transmembrane region" description="Helical" evidence="7">
    <location>
        <begin position="324"/>
        <end position="344"/>
    </location>
</feature>
<evidence type="ECO:0000256" key="4">
    <source>
        <dbReference type="ARBA" id="ARBA00022692"/>
    </source>
</evidence>
<sequence>MSAAIEVWKSFIKLGFTAFGGPVAHIGFFRQEFVERQRWLTDNQFSQLLAICQFLPGPASSQMGMAIGLIRAGWAGAFAAFIAFTLPSAIVLFGFAGLAMYLDNATGIAIINGLKLVAVAVVAHALLGMSKTLTPDWTRRGIAFAAVIILLLATSTWMQLLVILLGGIVGIWLCQARHLESSEIKVPYSQRSAVVLGMLFTALLLASFLSTTSSESTPFNLFANFYQAGALVFGGGHVVLPLLEQGTVGNGWMTTDTFLAGYGAAQAVPGPLFTLSTYLGANIDTGLASGWSALIATLAIFLPGFLLLLALLPFWGKLTATPKAAAAVAGVNAAVVGLLAAAWYDPVITSSIKSWADIIIAIAGFMILAVLKKSALWTVLFCVLASLLFSVLM</sequence>
<proteinExistence type="inferred from homology"/>
<dbReference type="eggNOG" id="COG2059">
    <property type="taxonomic scope" value="Bacteria"/>
</dbReference>
<feature type="transmembrane region" description="Helical" evidence="7">
    <location>
        <begin position="72"/>
        <end position="102"/>
    </location>
</feature>
<keyword evidence="9" id="KW-1185">Reference proteome</keyword>
<organism evidence="8 9">
    <name type="scientific">Methylophaga lonarensis MPL</name>
    <dbReference type="NCBI Taxonomy" id="1286106"/>
    <lineage>
        <taxon>Bacteria</taxon>
        <taxon>Pseudomonadati</taxon>
        <taxon>Pseudomonadota</taxon>
        <taxon>Gammaproteobacteria</taxon>
        <taxon>Thiotrichales</taxon>
        <taxon>Piscirickettsiaceae</taxon>
        <taxon>Methylophaga</taxon>
    </lineage>
</organism>
<evidence type="ECO:0000313" key="8">
    <source>
        <dbReference type="EMBL" id="EMR13207.1"/>
    </source>
</evidence>
<keyword evidence="5 7" id="KW-1133">Transmembrane helix</keyword>
<dbReference type="GO" id="GO:0005886">
    <property type="term" value="C:plasma membrane"/>
    <property type="evidence" value="ECO:0007669"/>
    <property type="project" value="UniProtKB-SubCell"/>
</dbReference>
<protein>
    <submittedName>
        <fullName evidence="8">Chromate transport protein ChrA</fullName>
    </submittedName>
</protein>
<dbReference type="PIRSF" id="PIRSF004810">
    <property type="entry name" value="ChrA"/>
    <property type="match status" value="1"/>
</dbReference>
<name>M7P171_9GAMM</name>
<dbReference type="AlphaFoldDB" id="M7P171"/>
<dbReference type="EMBL" id="APHR01000031">
    <property type="protein sequence ID" value="EMR13207.1"/>
    <property type="molecule type" value="Genomic_DNA"/>
</dbReference>
<dbReference type="STRING" id="1286106.MPL1_06390"/>
<dbReference type="Pfam" id="PF02417">
    <property type="entry name" value="Chromate_transp"/>
    <property type="match status" value="2"/>
</dbReference>
<dbReference type="OrthoDB" id="8969999at2"/>
<comment type="similarity">
    <text evidence="2">Belongs to the chromate ion transporter (CHR) (TC 2.A.51) family.</text>
</comment>
<keyword evidence="4 7" id="KW-0812">Transmembrane</keyword>
<dbReference type="PANTHER" id="PTHR33567:SF3">
    <property type="entry name" value="CHROMATE ION TRANSPORTER (EUROFUNG)"/>
    <property type="match status" value="1"/>
</dbReference>
<evidence type="ECO:0000256" key="5">
    <source>
        <dbReference type="ARBA" id="ARBA00022989"/>
    </source>
</evidence>
<feature type="transmembrane region" description="Helical" evidence="7">
    <location>
        <begin position="108"/>
        <end position="129"/>
    </location>
</feature>
<feature type="transmembrane region" description="Helical" evidence="7">
    <location>
        <begin position="193"/>
        <end position="209"/>
    </location>
</feature>
<evidence type="ECO:0000256" key="3">
    <source>
        <dbReference type="ARBA" id="ARBA00022475"/>
    </source>
</evidence>
<feature type="transmembrane region" description="Helical" evidence="7">
    <location>
        <begin position="221"/>
        <end position="243"/>
    </location>
</feature>
<gene>
    <name evidence="8" type="ORF">MPL1_06390</name>
</gene>
<evidence type="ECO:0000256" key="6">
    <source>
        <dbReference type="ARBA" id="ARBA00023136"/>
    </source>
</evidence>
<dbReference type="PATRIC" id="fig|1286106.3.peg.1286"/>
<keyword evidence="6 7" id="KW-0472">Membrane</keyword>
<dbReference type="RefSeq" id="WP_009726276.1">
    <property type="nucleotide sequence ID" value="NZ_APHR01000031.1"/>
</dbReference>